<evidence type="ECO:0000259" key="7">
    <source>
        <dbReference type="Pfam" id="PF00482"/>
    </source>
</evidence>
<evidence type="ECO:0000256" key="3">
    <source>
        <dbReference type="ARBA" id="ARBA00022692"/>
    </source>
</evidence>
<feature type="domain" description="Type II secretion system protein GspF" evidence="7">
    <location>
        <begin position="130"/>
        <end position="258"/>
    </location>
</feature>
<keyword evidence="2" id="KW-1003">Cell membrane</keyword>
<evidence type="ECO:0000313" key="8">
    <source>
        <dbReference type="EMBL" id="RAV20594.1"/>
    </source>
</evidence>
<name>A0A329MLD6_9BACL</name>
<comment type="subcellular location">
    <subcellularLocation>
        <location evidence="1">Cell membrane</location>
        <topology evidence="1">Multi-pass membrane protein</topology>
    </subcellularLocation>
</comment>
<evidence type="ECO:0000256" key="1">
    <source>
        <dbReference type="ARBA" id="ARBA00004651"/>
    </source>
</evidence>
<protein>
    <submittedName>
        <fullName evidence="8">Pilus assembly protein TadB</fullName>
    </submittedName>
</protein>
<organism evidence="8 9">
    <name type="scientific">Paenibacillus contaminans</name>
    <dbReference type="NCBI Taxonomy" id="450362"/>
    <lineage>
        <taxon>Bacteria</taxon>
        <taxon>Bacillati</taxon>
        <taxon>Bacillota</taxon>
        <taxon>Bacilli</taxon>
        <taxon>Bacillales</taxon>
        <taxon>Paenibacillaceae</taxon>
        <taxon>Paenibacillus</taxon>
    </lineage>
</organism>
<dbReference type="PANTHER" id="PTHR35007:SF1">
    <property type="entry name" value="PILUS ASSEMBLY PROTEIN"/>
    <property type="match status" value="1"/>
</dbReference>
<evidence type="ECO:0000313" key="9">
    <source>
        <dbReference type="Proteomes" id="UP000250369"/>
    </source>
</evidence>
<dbReference type="AlphaFoldDB" id="A0A329MLD6"/>
<keyword evidence="3 6" id="KW-0812">Transmembrane</keyword>
<gene>
    <name evidence="8" type="ORF">DQG23_13850</name>
</gene>
<evidence type="ECO:0000256" key="2">
    <source>
        <dbReference type="ARBA" id="ARBA00022475"/>
    </source>
</evidence>
<keyword evidence="5 6" id="KW-0472">Membrane</keyword>
<proteinExistence type="predicted"/>
<keyword evidence="4 6" id="KW-1133">Transmembrane helix</keyword>
<dbReference type="InterPro" id="IPR018076">
    <property type="entry name" value="T2SS_GspF_dom"/>
</dbReference>
<dbReference type="RefSeq" id="WP_113031452.1">
    <property type="nucleotide sequence ID" value="NZ_QMFB01000007.1"/>
</dbReference>
<feature type="transmembrane region" description="Helical" evidence="6">
    <location>
        <begin position="275"/>
        <end position="294"/>
    </location>
</feature>
<evidence type="ECO:0000256" key="6">
    <source>
        <dbReference type="SAM" id="Phobius"/>
    </source>
</evidence>
<comment type="caution">
    <text evidence="8">The sequence shown here is derived from an EMBL/GenBank/DDBJ whole genome shotgun (WGS) entry which is preliminary data.</text>
</comment>
<evidence type="ECO:0000256" key="4">
    <source>
        <dbReference type="ARBA" id="ARBA00022989"/>
    </source>
</evidence>
<feature type="transmembrane region" description="Helical" evidence="6">
    <location>
        <begin position="74"/>
        <end position="107"/>
    </location>
</feature>
<dbReference type="Proteomes" id="UP000250369">
    <property type="component" value="Unassembled WGS sequence"/>
</dbReference>
<dbReference type="PANTHER" id="PTHR35007">
    <property type="entry name" value="INTEGRAL MEMBRANE PROTEIN-RELATED"/>
    <property type="match status" value="1"/>
</dbReference>
<accession>A0A329MLD6</accession>
<evidence type="ECO:0000256" key="5">
    <source>
        <dbReference type="ARBA" id="ARBA00023136"/>
    </source>
</evidence>
<dbReference type="EMBL" id="QMFB01000007">
    <property type="protein sequence ID" value="RAV20594.1"/>
    <property type="molecule type" value="Genomic_DNA"/>
</dbReference>
<keyword evidence="9" id="KW-1185">Reference proteome</keyword>
<dbReference type="Pfam" id="PF00482">
    <property type="entry name" value="T2SSF"/>
    <property type="match status" value="1"/>
</dbReference>
<reference evidence="8 9" key="1">
    <citation type="journal article" date="2009" name="Int. J. Syst. Evol. Microbiol.">
        <title>Paenibacillus contaminans sp. nov., isolated from a contaminated laboratory plate.</title>
        <authorList>
            <person name="Chou J.H."/>
            <person name="Lee J.H."/>
            <person name="Lin M.C."/>
            <person name="Chang P.S."/>
            <person name="Arun A.B."/>
            <person name="Young C.C."/>
            <person name="Chen W.M."/>
        </authorList>
    </citation>
    <scope>NUCLEOTIDE SEQUENCE [LARGE SCALE GENOMIC DNA]</scope>
    <source>
        <strain evidence="8 9">CKOBP-6</strain>
    </source>
</reference>
<feature type="transmembrane region" description="Helical" evidence="6">
    <location>
        <begin position="247"/>
        <end position="263"/>
    </location>
</feature>
<sequence length="302" mass="33313">MMIAAVALAAGATLWLMLNRNMIAKVTSFIKGLIRKHAVAGGTEMPMQADNRKSGAIHYDEYRLSTKQKIGSSAAAALVLFFIGLLFYKHPAAGIVISLFGLLYPRLYRRLLIRRRKDELNRQFKQALYAISSSLSAGKSVENAFQDAAVDMRLLYRDERVYIVDELERIGRKLENGETIERALLDFAGRAGLEDIRNFCDVVSTCKRSGGNLMKVVRRTSDMIGEKMELQQEIMVLLAQKRFESKVLICAPAAVVALLGLSSPDYMAPLYGNPAGIAIMSFALAMLIGAGAITSKLMNIKV</sequence>
<dbReference type="GO" id="GO:0005886">
    <property type="term" value="C:plasma membrane"/>
    <property type="evidence" value="ECO:0007669"/>
    <property type="project" value="UniProtKB-SubCell"/>
</dbReference>
<dbReference type="OrthoDB" id="9796142at2"/>